<sequence length="87" mass="10128">MTKIEEYLQFLKQKGFIFREEELGFISFGQRYSGTNDQQVIAAIEITLKAQKHFDGSYFVALLEQLKGEDITNRKQAFQYAQEKGII</sequence>
<name>A0A6M0QC86_9BACI</name>
<reference evidence="1 2" key="1">
    <citation type="submission" date="2020-02" db="EMBL/GenBank/DDBJ databases">
        <title>Bacillus aquiflavi sp. nov., isolated from yellow water of strong flavor Chinese baijiu in Yibin region of China.</title>
        <authorList>
            <person name="Xie J."/>
        </authorList>
    </citation>
    <scope>NUCLEOTIDE SEQUENCE [LARGE SCALE GENOMIC DNA]</scope>
    <source>
        <strain evidence="1 2">SA4</strain>
    </source>
</reference>
<comment type="caution">
    <text evidence="1">The sequence shown here is derived from an EMBL/GenBank/DDBJ whole genome shotgun (WGS) entry which is preliminary data.</text>
</comment>
<evidence type="ECO:0000313" key="2">
    <source>
        <dbReference type="Proteomes" id="UP000481043"/>
    </source>
</evidence>
<accession>A0A6M0QC86</accession>
<dbReference type="EMBL" id="JAAIWM010000011">
    <property type="protein sequence ID" value="NEY73906.1"/>
    <property type="molecule type" value="Genomic_DNA"/>
</dbReference>
<keyword evidence="2" id="KW-1185">Reference proteome</keyword>
<evidence type="ECO:0000313" key="1">
    <source>
        <dbReference type="EMBL" id="NEY73906.1"/>
    </source>
</evidence>
<gene>
    <name evidence="1" type="ORF">G4D63_19590</name>
</gene>
<dbReference type="RefSeq" id="WP_163181775.1">
    <property type="nucleotide sequence ID" value="NZ_JAAIWM010000011.1"/>
</dbReference>
<dbReference type="InterPro" id="IPR046126">
    <property type="entry name" value="DUF6123"/>
</dbReference>
<protein>
    <submittedName>
        <fullName evidence="1">Uncharacterized protein</fullName>
    </submittedName>
</protein>
<organism evidence="1 2">
    <name type="scientific">Bacillus mesophilus</name>
    <dbReference type="NCBI Taxonomy" id="1808955"/>
    <lineage>
        <taxon>Bacteria</taxon>
        <taxon>Bacillati</taxon>
        <taxon>Bacillota</taxon>
        <taxon>Bacilli</taxon>
        <taxon>Bacillales</taxon>
        <taxon>Bacillaceae</taxon>
        <taxon>Bacillus</taxon>
    </lineage>
</organism>
<proteinExistence type="predicted"/>
<dbReference type="AlphaFoldDB" id="A0A6M0QC86"/>
<dbReference type="Proteomes" id="UP000481043">
    <property type="component" value="Unassembled WGS sequence"/>
</dbReference>
<dbReference type="Pfam" id="PF19618">
    <property type="entry name" value="DUF6123"/>
    <property type="match status" value="1"/>
</dbReference>